<dbReference type="CDD" id="cd06261">
    <property type="entry name" value="TM_PBP2"/>
    <property type="match status" value="1"/>
</dbReference>
<dbReference type="KEGG" id="nhy:JQS43_06025"/>
<evidence type="ECO:0000256" key="4">
    <source>
        <dbReference type="ARBA" id="ARBA00022692"/>
    </source>
</evidence>
<feature type="transmembrane region" description="Helical" evidence="7">
    <location>
        <begin position="208"/>
        <end position="230"/>
    </location>
</feature>
<keyword evidence="3" id="KW-1003">Cell membrane</keyword>
<dbReference type="InterPro" id="IPR050366">
    <property type="entry name" value="BP-dependent_transpt_permease"/>
</dbReference>
<keyword evidence="2 7" id="KW-0813">Transport</keyword>
<gene>
    <name evidence="9" type="ORF">JQS43_06025</name>
</gene>
<evidence type="ECO:0000256" key="3">
    <source>
        <dbReference type="ARBA" id="ARBA00022475"/>
    </source>
</evidence>
<dbReference type="GO" id="GO:0055085">
    <property type="term" value="P:transmembrane transport"/>
    <property type="evidence" value="ECO:0007669"/>
    <property type="project" value="InterPro"/>
</dbReference>
<organism evidence="9 10">
    <name type="scientific">Natronosporangium hydrolyticum</name>
    <dbReference type="NCBI Taxonomy" id="2811111"/>
    <lineage>
        <taxon>Bacteria</taxon>
        <taxon>Bacillati</taxon>
        <taxon>Actinomycetota</taxon>
        <taxon>Actinomycetes</taxon>
        <taxon>Micromonosporales</taxon>
        <taxon>Micromonosporaceae</taxon>
        <taxon>Natronosporangium</taxon>
    </lineage>
</organism>
<evidence type="ECO:0000256" key="2">
    <source>
        <dbReference type="ARBA" id="ARBA00022448"/>
    </source>
</evidence>
<feature type="domain" description="ABC transmembrane type-1" evidence="8">
    <location>
        <begin position="87"/>
        <end position="276"/>
    </location>
</feature>
<comment type="subcellular location">
    <subcellularLocation>
        <location evidence="1 7">Cell membrane</location>
        <topology evidence="1 7">Multi-pass membrane protein</topology>
    </subcellularLocation>
</comment>
<reference evidence="9" key="1">
    <citation type="submission" date="2021-02" db="EMBL/GenBank/DDBJ databases">
        <title>Natrosporangium hydrolyticum gen. nov., sp. nov, a haloalkaliphilic actinobacterium from a soda solonchak soil.</title>
        <authorList>
            <person name="Sorokin D.Y."/>
            <person name="Khijniak T.V."/>
            <person name="Zakharycheva A.P."/>
            <person name="Boueva O.V."/>
            <person name="Ariskina E.V."/>
            <person name="Hahnke R.L."/>
            <person name="Bunk B."/>
            <person name="Sproer C."/>
            <person name="Schumann P."/>
            <person name="Evtushenko L.I."/>
            <person name="Kublanov I.V."/>
        </authorList>
    </citation>
    <scope>NUCLEOTIDE SEQUENCE</scope>
    <source>
        <strain evidence="9">DSM 106523</strain>
    </source>
</reference>
<feature type="transmembrane region" description="Helical" evidence="7">
    <location>
        <begin position="122"/>
        <end position="144"/>
    </location>
</feature>
<keyword evidence="6 7" id="KW-0472">Membrane</keyword>
<feature type="transmembrane region" description="Helical" evidence="7">
    <location>
        <begin position="150"/>
        <end position="169"/>
    </location>
</feature>
<feature type="transmembrane region" description="Helical" evidence="7">
    <location>
        <begin position="250"/>
        <end position="276"/>
    </location>
</feature>
<dbReference type="GO" id="GO:0005886">
    <property type="term" value="C:plasma membrane"/>
    <property type="evidence" value="ECO:0007669"/>
    <property type="project" value="UniProtKB-SubCell"/>
</dbReference>
<dbReference type="PANTHER" id="PTHR43386">
    <property type="entry name" value="OLIGOPEPTIDE TRANSPORT SYSTEM PERMEASE PROTEIN APPC"/>
    <property type="match status" value="1"/>
</dbReference>
<evidence type="ECO:0000256" key="6">
    <source>
        <dbReference type="ARBA" id="ARBA00023136"/>
    </source>
</evidence>
<evidence type="ECO:0000259" key="8">
    <source>
        <dbReference type="PROSITE" id="PS50928"/>
    </source>
</evidence>
<name>A0A895YPJ1_9ACTN</name>
<evidence type="ECO:0000256" key="7">
    <source>
        <dbReference type="RuleBase" id="RU363032"/>
    </source>
</evidence>
<keyword evidence="10" id="KW-1185">Reference proteome</keyword>
<proteinExistence type="inferred from homology"/>
<dbReference type="EMBL" id="CP070499">
    <property type="protein sequence ID" value="QSB15888.1"/>
    <property type="molecule type" value="Genomic_DNA"/>
</dbReference>
<dbReference type="Proteomes" id="UP000662857">
    <property type="component" value="Chromosome"/>
</dbReference>
<evidence type="ECO:0000256" key="5">
    <source>
        <dbReference type="ARBA" id="ARBA00022989"/>
    </source>
</evidence>
<accession>A0A895YPJ1</accession>
<keyword evidence="4 7" id="KW-0812">Transmembrane</keyword>
<dbReference type="RefSeq" id="WP_239678080.1">
    <property type="nucleotide sequence ID" value="NZ_CP070499.1"/>
</dbReference>
<evidence type="ECO:0000313" key="10">
    <source>
        <dbReference type="Proteomes" id="UP000662857"/>
    </source>
</evidence>
<dbReference type="InterPro" id="IPR000515">
    <property type="entry name" value="MetI-like"/>
</dbReference>
<dbReference type="Gene3D" id="1.10.3720.10">
    <property type="entry name" value="MetI-like"/>
    <property type="match status" value="1"/>
</dbReference>
<feature type="transmembrane region" description="Helical" evidence="7">
    <location>
        <begin position="90"/>
        <end position="115"/>
    </location>
</feature>
<dbReference type="SUPFAM" id="SSF161098">
    <property type="entry name" value="MetI-like"/>
    <property type="match status" value="1"/>
</dbReference>
<dbReference type="PANTHER" id="PTHR43386:SF25">
    <property type="entry name" value="PEPTIDE ABC TRANSPORTER PERMEASE PROTEIN"/>
    <property type="match status" value="1"/>
</dbReference>
<dbReference type="InterPro" id="IPR035906">
    <property type="entry name" value="MetI-like_sf"/>
</dbReference>
<protein>
    <submittedName>
        <fullName evidence="9">ABC transporter permease</fullName>
    </submittedName>
</protein>
<dbReference type="PROSITE" id="PS50928">
    <property type="entry name" value="ABC_TM1"/>
    <property type="match status" value="1"/>
</dbReference>
<dbReference type="Pfam" id="PF00528">
    <property type="entry name" value="BPD_transp_1"/>
    <property type="match status" value="1"/>
</dbReference>
<feature type="transmembrane region" description="Helical" evidence="7">
    <location>
        <begin position="21"/>
        <end position="48"/>
    </location>
</feature>
<evidence type="ECO:0000256" key="1">
    <source>
        <dbReference type="ARBA" id="ARBA00004651"/>
    </source>
</evidence>
<sequence length="289" mass="30315">MTVAGTQRSGRWRAGYHRRAIARSWLAGASWLVVIGFVLLATVGPLVVGADPSRQTNVTLAGFGAPGHLLGTDDLGRDFLARLVYGARPLLLVAFLATSLAAALGTGFGLLAGYLGGRWEQLLMRIIDVGIAFPSILLIILVVAAGGPGVRSLVIGIGVALAPGLARLSRALTARESSRDYVLAARLGGTRAPRIMVQEILPNIAGPLLAQVVMTLSIAAGFAAGLSYLGLGIQPPTPDWGYMVQAGQEFIYNAPRLVVLPATLTLAFVVACNFVGDDLRDALDPRSRR</sequence>
<keyword evidence="5 7" id="KW-1133">Transmembrane helix</keyword>
<evidence type="ECO:0000313" key="9">
    <source>
        <dbReference type="EMBL" id="QSB15888.1"/>
    </source>
</evidence>
<dbReference type="AlphaFoldDB" id="A0A895YPJ1"/>
<comment type="similarity">
    <text evidence="7">Belongs to the binding-protein-dependent transport system permease family.</text>
</comment>